<proteinExistence type="predicted"/>
<gene>
    <name evidence="1" type="ORF">MM171B01154_0011</name>
</gene>
<organism evidence="1">
    <name type="scientific">viral metagenome</name>
    <dbReference type="NCBI Taxonomy" id="1070528"/>
    <lineage>
        <taxon>unclassified sequences</taxon>
        <taxon>metagenomes</taxon>
        <taxon>organismal metagenomes</taxon>
    </lineage>
</organism>
<reference evidence="1" key="1">
    <citation type="submission" date="2020-03" db="EMBL/GenBank/DDBJ databases">
        <title>The deep terrestrial virosphere.</title>
        <authorList>
            <person name="Holmfeldt K."/>
            <person name="Nilsson E."/>
            <person name="Simone D."/>
            <person name="Lopez-Fernandez M."/>
            <person name="Wu X."/>
            <person name="de Brujin I."/>
            <person name="Lundin D."/>
            <person name="Andersson A."/>
            <person name="Bertilsson S."/>
            <person name="Dopson M."/>
        </authorList>
    </citation>
    <scope>NUCLEOTIDE SEQUENCE</scope>
    <source>
        <strain evidence="1">MM171B01154</strain>
    </source>
</reference>
<dbReference type="AlphaFoldDB" id="A0A6M3MAL4"/>
<name>A0A6M3MAL4_9ZZZZ</name>
<evidence type="ECO:0000313" key="1">
    <source>
        <dbReference type="EMBL" id="QJB02605.1"/>
    </source>
</evidence>
<dbReference type="EMBL" id="MT143795">
    <property type="protein sequence ID" value="QJB02605.1"/>
    <property type="molecule type" value="Genomic_DNA"/>
</dbReference>
<sequence length="472" mass="51022">MITIEVGGVDIMREKGSLHIRKAIEERATADFTIVDEPGTASYVKGQLVDIISDLGTLFAGFIQTVHRVRAPNSTVMFHSITCIGNVYLADKRLAGESYTAQTAGFIADDLFDKYLAPEGVTIGPPIQAGPTIAEMVINYAPVSEALIKLAEFSGFIWDINDAKELFFGARDTTAAPFILDKSNINRFSPSSTQSAYQYRNRQYLRGGRAVTVLQTENMIGDGQMTAFALGYPIAKEPDSIKVAAAVQTMGPKGVDTVKQVYWAKSDPIINFATPPGNGVAIEVKYYGEYDILVMREDAAAIAARQAIEGGTGITEAMDDEPSLASKDAALAAALAKLDKYGIIGELFSCETFTYGLEPAQLVTIDYPEYGLNNAELLIESVEISEYAPDTPLFTIKAILGPEQGDWSKLFGRLARMKDEVLDRLNVGKDQVLIIVSNHAGEVEVSEAVTETVYACEVCDVTTICGPGIIVC</sequence>
<evidence type="ECO:0008006" key="2">
    <source>
        <dbReference type="Google" id="ProtNLM"/>
    </source>
</evidence>
<accession>A0A6M3MAL4</accession>
<protein>
    <recommendedName>
        <fullName evidence="2">Tail protein</fullName>
    </recommendedName>
</protein>